<gene>
    <name evidence="4" type="ORF">ISN45_Aa01g031420</name>
</gene>
<evidence type="ECO:0000313" key="4">
    <source>
        <dbReference type="EMBL" id="KAG7594386.1"/>
    </source>
</evidence>
<dbReference type="Pfam" id="PF02992">
    <property type="entry name" value="Transposase_21"/>
    <property type="match status" value="1"/>
</dbReference>
<feature type="compositionally biased region" description="Polar residues" evidence="1">
    <location>
        <begin position="1"/>
        <end position="10"/>
    </location>
</feature>
<dbReference type="Pfam" id="PF13960">
    <property type="entry name" value="DUF4218"/>
    <property type="match status" value="1"/>
</dbReference>
<dbReference type="EMBL" id="JAEFBK010000006">
    <property type="protein sequence ID" value="KAG7594386.1"/>
    <property type="molecule type" value="Genomic_DNA"/>
</dbReference>
<dbReference type="Pfam" id="PF13952">
    <property type="entry name" value="DUF4216"/>
    <property type="match status" value="1"/>
</dbReference>
<dbReference type="AlphaFoldDB" id="A0A8T2C7X7"/>
<evidence type="ECO:0000259" key="3">
    <source>
        <dbReference type="Pfam" id="PF13960"/>
    </source>
</evidence>
<feature type="region of interest" description="Disordered" evidence="1">
    <location>
        <begin position="1"/>
        <end position="20"/>
    </location>
</feature>
<dbReference type="InterPro" id="IPR025452">
    <property type="entry name" value="DUF4218"/>
</dbReference>
<dbReference type="InterPro" id="IPR025312">
    <property type="entry name" value="DUF4216"/>
</dbReference>
<dbReference type="PANTHER" id="PTHR48258:SF4">
    <property type="entry name" value="DUF4216 DOMAIN-CONTAINING PROTEIN"/>
    <property type="match status" value="1"/>
</dbReference>
<feature type="domain" description="DUF4216" evidence="2">
    <location>
        <begin position="884"/>
        <end position="951"/>
    </location>
</feature>
<evidence type="ECO:0000313" key="5">
    <source>
        <dbReference type="Proteomes" id="UP000694240"/>
    </source>
</evidence>
<accession>A0A8T2C7X7</accession>
<proteinExistence type="predicted"/>
<evidence type="ECO:0000256" key="1">
    <source>
        <dbReference type="SAM" id="MobiDB-lite"/>
    </source>
</evidence>
<protein>
    <submittedName>
        <fullName evidence="4">Uncharacterized protein</fullName>
    </submittedName>
</protein>
<dbReference type="Proteomes" id="UP000694240">
    <property type="component" value="Chromosome 6"/>
</dbReference>
<evidence type="ECO:0000259" key="2">
    <source>
        <dbReference type="Pfam" id="PF13952"/>
    </source>
</evidence>
<dbReference type="InterPro" id="IPR004242">
    <property type="entry name" value="Transposase_21"/>
</dbReference>
<keyword evidence="5" id="KW-1185">Reference proteome</keyword>
<feature type="region of interest" description="Disordered" evidence="1">
    <location>
        <begin position="1017"/>
        <end position="1042"/>
    </location>
</feature>
<dbReference type="PANTHER" id="PTHR48258">
    <property type="entry name" value="DUF4218 DOMAIN-CONTAINING PROTEIN-RELATED"/>
    <property type="match status" value="1"/>
</dbReference>
<reference evidence="4 5" key="1">
    <citation type="submission" date="2020-12" db="EMBL/GenBank/DDBJ databases">
        <title>Concerted genomic and epigenomic changes stabilize Arabidopsis allopolyploids.</title>
        <authorList>
            <person name="Chen Z."/>
        </authorList>
    </citation>
    <scope>NUCLEOTIDE SEQUENCE [LARGE SCALE GENOMIC DNA]</scope>
    <source>
        <strain evidence="4">Allo738</strain>
        <tissue evidence="4">Leaf</tissue>
    </source>
</reference>
<feature type="domain" description="DUF4218" evidence="3">
    <location>
        <begin position="609"/>
        <end position="721"/>
    </location>
</feature>
<comment type="caution">
    <text evidence="4">The sequence shown here is derived from an EMBL/GenBank/DDBJ whole genome shotgun (WGS) entry which is preliminary data.</text>
</comment>
<sequence>MLDYGSTSQHYLPDSVEEPSTEVDVGTFQMVNDAFRENAPSFAQDEDRVEQPNIEARRFFDMLDAANMSLYDGCKKGHSPLSTATRLMGIKTDWNLAEGCVDAITDFVKEILPEDNLSPASYYEVQKLVAGLGLPYQVIDVCSDNCMIYWREDEGRTSCRFCRKPRYQDTSGRAPIPYKRMWYLPLAERLKRLYQSERTAGSMKWHAEHRSDGVIAHPSDAEAWKHFQSVYPDFASESRNVYLGLSTDGFNPFGKHGRQYSLWPVIVTPYNLPPSLCMKREFLFLTILVPGPDHPKKALDVFLQPLIYELQMLWEHGVEAFDVSTHQNFNMRAVLMWTISDFPAYGMLSGWTTHGRLSCPHCQDNTNAFQLKHGRKTCWFDCHRRWLPEDHPYRWSTTLFKKNRQVFDGPPPEYSGEEILTQLRDFGAEKTTVCGGVGHDIVDGYGDHHNWHKMSIFWALPYWKDLLLRHNLDVMHTEKNFFDNLMHTVLNVQGKTKDNLKSRLDLPDICSRRKLHVTANGKAPTPRFRLDAASKQAFLEWIMMHVKFPDGYASNLRNCVNIGEGKFQGMKSHDCHVIMQRLLPFAFEHLLPDNVHKAIVGISVFFRDLCTRTLTVEGIQRLEQNIPVILCNLEKIFPPSFFDVMEHIPIHLPRELALGGPVQYRWMYPFERYMGTLKKKVKNLARVEGSIVAQSINEETSHFSEYYFPKHVQTKRRKLARHDDGGERPFYPVQVPNLFAEIGRLSGKSKKRRLTAEEHQHLHMYIISNCEELRDYERIYLGQVRFEYPNMSEDDIQKLKQTEFCHWLKFYVTTMSSRGQSIPTWLVEFVNGPLYVAEAYPMYCTRGYAFKILRPKKIRPTCDYGVSAQSSDLVYYGVLHEILEVRYPGMINLRCIVFSCDWYDPILGRGVKHDEFGVTTIHMRKRLQEYDPFILASQADQVCYIKYPRATNVDDPWITVTSINPRGRIVGISDDSEHDPLQQNTLGTIEAVDHSLEVDLVVDFTIDVDDEVFDDSEEAIGEFEDATDSEDSEYSSEKEDEE</sequence>
<organism evidence="4 5">
    <name type="scientific">Arabidopsis thaliana x Arabidopsis arenosa</name>
    <dbReference type="NCBI Taxonomy" id="1240361"/>
    <lineage>
        <taxon>Eukaryota</taxon>
        <taxon>Viridiplantae</taxon>
        <taxon>Streptophyta</taxon>
        <taxon>Embryophyta</taxon>
        <taxon>Tracheophyta</taxon>
        <taxon>Spermatophyta</taxon>
        <taxon>Magnoliopsida</taxon>
        <taxon>eudicotyledons</taxon>
        <taxon>Gunneridae</taxon>
        <taxon>Pentapetalae</taxon>
        <taxon>rosids</taxon>
        <taxon>malvids</taxon>
        <taxon>Brassicales</taxon>
        <taxon>Brassicaceae</taxon>
        <taxon>Camelineae</taxon>
        <taxon>Arabidopsis</taxon>
    </lineage>
</organism>
<name>A0A8T2C7X7_9BRAS</name>